<name>A0A8D8E6R3_CULPI</name>
<accession>A0A8D8E6R3</accession>
<evidence type="ECO:0000313" key="1">
    <source>
        <dbReference type="EMBL" id="CAG6522366.1"/>
    </source>
</evidence>
<dbReference type="EMBL" id="HBUE01185427">
    <property type="protein sequence ID" value="CAG6522366.1"/>
    <property type="molecule type" value="Transcribed_RNA"/>
</dbReference>
<proteinExistence type="predicted"/>
<organism evidence="1">
    <name type="scientific">Culex pipiens</name>
    <name type="common">House mosquito</name>
    <dbReference type="NCBI Taxonomy" id="7175"/>
    <lineage>
        <taxon>Eukaryota</taxon>
        <taxon>Metazoa</taxon>
        <taxon>Ecdysozoa</taxon>
        <taxon>Arthropoda</taxon>
        <taxon>Hexapoda</taxon>
        <taxon>Insecta</taxon>
        <taxon>Pterygota</taxon>
        <taxon>Neoptera</taxon>
        <taxon>Endopterygota</taxon>
        <taxon>Diptera</taxon>
        <taxon>Nematocera</taxon>
        <taxon>Culicoidea</taxon>
        <taxon>Culicidae</taxon>
        <taxon>Culicinae</taxon>
        <taxon>Culicini</taxon>
        <taxon>Culex</taxon>
        <taxon>Culex</taxon>
    </lineage>
</organism>
<sequence length="99" mass="11057">MRCCPVLSSVCSTRTHTHPHHEKKVTLAEKKRICSCRKWTNQRGPISRGAGPGLSIPVSVFSSASSAPRPLLREDYSALFFSLLWHCCAVHGKWNVPEK</sequence>
<reference evidence="1" key="1">
    <citation type="submission" date="2021-05" db="EMBL/GenBank/DDBJ databases">
        <authorList>
            <person name="Alioto T."/>
            <person name="Alioto T."/>
            <person name="Gomez Garrido J."/>
        </authorList>
    </citation>
    <scope>NUCLEOTIDE SEQUENCE</scope>
</reference>
<protein>
    <submittedName>
        <fullName evidence="1">(northern house mosquito) hypothetical protein</fullName>
    </submittedName>
</protein>
<dbReference type="EMBL" id="HBUE01291120">
    <property type="protein sequence ID" value="CAG6573983.1"/>
    <property type="molecule type" value="Transcribed_RNA"/>
</dbReference>
<dbReference type="AlphaFoldDB" id="A0A8D8E6R3"/>